<dbReference type="Proteomes" id="UP000267096">
    <property type="component" value="Unassembled WGS sequence"/>
</dbReference>
<organism evidence="3">
    <name type="scientific">Anisakis simplex</name>
    <name type="common">Herring worm</name>
    <dbReference type="NCBI Taxonomy" id="6269"/>
    <lineage>
        <taxon>Eukaryota</taxon>
        <taxon>Metazoa</taxon>
        <taxon>Ecdysozoa</taxon>
        <taxon>Nematoda</taxon>
        <taxon>Chromadorea</taxon>
        <taxon>Rhabditida</taxon>
        <taxon>Spirurina</taxon>
        <taxon>Ascaridomorpha</taxon>
        <taxon>Ascaridoidea</taxon>
        <taxon>Anisakidae</taxon>
        <taxon>Anisakis</taxon>
        <taxon>Anisakis simplex complex</taxon>
    </lineage>
</organism>
<dbReference type="EMBL" id="UYRR01024663">
    <property type="protein sequence ID" value="VDK34071.1"/>
    <property type="molecule type" value="Genomic_DNA"/>
</dbReference>
<name>A0A0M3JMX7_ANISI</name>
<gene>
    <name evidence="1" type="ORF">ASIM_LOCUS8752</name>
</gene>
<sequence>MATRVKTWTEEIVARRQHSAMVSMTRNIREWNNFYLNMSPFTFGRSAHLTVILLNNTYGARGQADSFVAIRELWLILWVVLLNVRHLG</sequence>
<protein>
    <submittedName>
        <fullName evidence="1 3">Uncharacterized protein</fullName>
    </submittedName>
</protein>
<evidence type="ECO:0000313" key="1">
    <source>
        <dbReference type="EMBL" id="VDK34071.1"/>
    </source>
</evidence>
<proteinExistence type="predicted"/>
<evidence type="ECO:0000313" key="2">
    <source>
        <dbReference type="Proteomes" id="UP000267096"/>
    </source>
</evidence>
<accession>A0A0M3JMX7</accession>
<reference evidence="3" key="1">
    <citation type="submission" date="2017-02" db="UniProtKB">
        <authorList>
            <consortium name="WormBaseParasite"/>
        </authorList>
    </citation>
    <scope>IDENTIFICATION</scope>
</reference>
<dbReference type="AlphaFoldDB" id="A0A0M3JMX7"/>
<keyword evidence="2" id="KW-1185">Reference proteome</keyword>
<reference evidence="1 2" key="2">
    <citation type="submission" date="2018-11" db="EMBL/GenBank/DDBJ databases">
        <authorList>
            <consortium name="Pathogen Informatics"/>
        </authorList>
    </citation>
    <scope>NUCLEOTIDE SEQUENCE [LARGE SCALE GENOMIC DNA]</scope>
</reference>
<dbReference type="WBParaSite" id="ASIM_0000901601-mRNA-1">
    <property type="protein sequence ID" value="ASIM_0000901601-mRNA-1"/>
    <property type="gene ID" value="ASIM_0000901601"/>
</dbReference>
<evidence type="ECO:0000313" key="3">
    <source>
        <dbReference type="WBParaSite" id="ASIM_0000901601-mRNA-1"/>
    </source>
</evidence>